<name>A0ABW8I9W6_9BACI</name>
<reference evidence="1 2" key="1">
    <citation type="submission" date="2023-07" db="EMBL/GenBank/DDBJ databases">
        <title>Bacillus lucianemedeirus sp. nov, a new species isolated from an immunobiological production facility.</title>
        <authorList>
            <person name="Costa L.V."/>
            <person name="Miranda R.V.S.L."/>
            <person name="Brandao M.L.L."/>
            <person name="Reis C.M.F."/>
            <person name="Frazao A.M."/>
            <person name="Cruz F.V."/>
            <person name="Baio P.V.P."/>
            <person name="Veras J.F.C."/>
            <person name="Ramos J.N."/>
            <person name="Vieira V."/>
        </authorList>
    </citation>
    <scope>NUCLEOTIDE SEQUENCE [LARGE SCALE GENOMIC DNA]</scope>
    <source>
        <strain evidence="1 2">B190/17</strain>
    </source>
</reference>
<dbReference type="Proteomes" id="UP001619911">
    <property type="component" value="Unassembled WGS sequence"/>
</dbReference>
<gene>
    <name evidence="1" type="ORF">QYG89_11435</name>
</gene>
<sequence length="152" mass="17929">MMISHLQEKRQDIHVYPASKLDIRVFDEQGCFPFKEINLSFKCIYEIHDETLRTPLEKAEIFEQLLNIPNECELWIVPVQTETSAIIKSIKDEKTSSLFNMLAAIRDNMQFDRTFIVAKSDSAYDICTWLRELDYTIIEKTEDELQQIQVTF</sequence>
<evidence type="ECO:0000313" key="1">
    <source>
        <dbReference type="EMBL" id="MFK2826278.1"/>
    </source>
</evidence>
<dbReference type="EMBL" id="JAUIYO010000008">
    <property type="protein sequence ID" value="MFK2826278.1"/>
    <property type="molecule type" value="Genomic_DNA"/>
</dbReference>
<protein>
    <submittedName>
        <fullName evidence="1">Uncharacterized protein</fullName>
    </submittedName>
</protein>
<organism evidence="1 2">
    <name type="scientific">Bacillus lumedeiriae</name>
    <dbReference type="NCBI Taxonomy" id="3058829"/>
    <lineage>
        <taxon>Bacteria</taxon>
        <taxon>Bacillati</taxon>
        <taxon>Bacillota</taxon>
        <taxon>Bacilli</taxon>
        <taxon>Bacillales</taxon>
        <taxon>Bacillaceae</taxon>
        <taxon>Bacillus</taxon>
    </lineage>
</organism>
<evidence type="ECO:0000313" key="2">
    <source>
        <dbReference type="Proteomes" id="UP001619911"/>
    </source>
</evidence>
<accession>A0ABW8I9W6</accession>
<keyword evidence="2" id="KW-1185">Reference proteome</keyword>
<dbReference type="RefSeq" id="WP_404317402.1">
    <property type="nucleotide sequence ID" value="NZ_JAUIYO010000008.1"/>
</dbReference>
<comment type="caution">
    <text evidence="1">The sequence shown here is derived from an EMBL/GenBank/DDBJ whole genome shotgun (WGS) entry which is preliminary data.</text>
</comment>
<proteinExistence type="predicted"/>